<keyword evidence="9 10" id="KW-0131">Cell cycle</keyword>
<evidence type="ECO:0000259" key="12">
    <source>
        <dbReference type="Pfam" id="PF02687"/>
    </source>
</evidence>
<dbReference type="AlphaFoldDB" id="A0A916QE77"/>
<comment type="caution">
    <text evidence="14">The sequence shown here is derived from an EMBL/GenBank/DDBJ whole genome shotgun (WGS) entry which is preliminary data.</text>
</comment>
<dbReference type="Pfam" id="PF18075">
    <property type="entry name" value="FtsX_ECD"/>
    <property type="match status" value="1"/>
</dbReference>
<keyword evidence="6 11" id="KW-0812">Transmembrane</keyword>
<feature type="transmembrane region" description="Helical" evidence="11">
    <location>
        <begin position="172"/>
        <end position="194"/>
    </location>
</feature>
<name>A0A916QE77_9BACL</name>
<dbReference type="GO" id="GO:0005886">
    <property type="term" value="C:plasma membrane"/>
    <property type="evidence" value="ECO:0007669"/>
    <property type="project" value="UniProtKB-SubCell"/>
</dbReference>
<evidence type="ECO:0000256" key="7">
    <source>
        <dbReference type="ARBA" id="ARBA00022989"/>
    </source>
</evidence>
<keyword evidence="5 10" id="KW-0132">Cell division</keyword>
<feature type="transmembrane region" description="Helical" evidence="11">
    <location>
        <begin position="215"/>
        <end position="243"/>
    </location>
</feature>
<sequence>MGRHLREGIRSMLRNGWMTFASLSSIGISLFILGVFVLLTTNVNYIAEHVESQVEIHVYLNLDIEDSEVSRIQNSIGSMPEVDRITFVHKDEGLEILKQSIGEEWVEGFEGDTNPLPHAFTVQVKEPEQVGMVAEKIYGLNDLFDPPPIDEVNYGEETVEDLFALSNFINRVGLVIVVGLAITAMFLIANTIRLTIMARRREIGIMKLVGATNGFIRWPFFVEGAIVGFIGAVIPLAVLLIGYDRITNSPRDNLSFMAMINLRPLEDIAVPLSALLIGLGVLIGVTGTLMSVRKHLKV</sequence>
<feature type="domain" description="FtsX extracellular" evidence="13">
    <location>
        <begin position="54"/>
        <end position="140"/>
    </location>
</feature>
<dbReference type="EMBL" id="BMAQ01000035">
    <property type="protein sequence ID" value="GFR39131.1"/>
    <property type="molecule type" value="Genomic_DNA"/>
</dbReference>
<dbReference type="Gene3D" id="3.30.70.3040">
    <property type="match status" value="1"/>
</dbReference>
<dbReference type="PIRSF" id="PIRSF003097">
    <property type="entry name" value="FtsX"/>
    <property type="match status" value="1"/>
</dbReference>
<comment type="similarity">
    <text evidence="2 10">Belongs to the ABC-4 integral membrane protein family. FtsX subfamily.</text>
</comment>
<dbReference type="Proteomes" id="UP000654993">
    <property type="component" value="Unassembled WGS sequence"/>
</dbReference>
<evidence type="ECO:0000256" key="1">
    <source>
        <dbReference type="ARBA" id="ARBA00004651"/>
    </source>
</evidence>
<protein>
    <recommendedName>
        <fullName evidence="3 10">Cell division protein FtsX</fullName>
    </recommendedName>
</protein>
<feature type="domain" description="ABC3 transporter permease C-terminal" evidence="12">
    <location>
        <begin position="175"/>
        <end position="293"/>
    </location>
</feature>
<dbReference type="InterPro" id="IPR058204">
    <property type="entry name" value="FtsX_firmicutes-type"/>
</dbReference>
<evidence type="ECO:0000256" key="4">
    <source>
        <dbReference type="ARBA" id="ARBA00022475"/>
    </source>
</evidence>
<evidence type="ECO:0000256" key="11">
    <source>
        <dbReference type="SAM" id="Phobius"/>
    </source>
</evidence>
<evidence type="ECO:0000259" key="13">
    <source>
        <dbReference type="Pfam" id="PF18075"/>
    </source>
</evidence>
<dbReference type="PANTHER" id="PTHR47755">
    <property type="entry name" value="CELL DIVISION PROTEIN FTSX"/>
    <property type="match status" value="1"/>
</dbReference>
<reference evidence="14" key="1">
    <citation type="submission" date="2020-08" db="EMBL/GenBank/DDBJ databases">
        <authorList>
            <person name="Uke A."/>
            <person name="Chhe C."/>
            <person name="Baramee S."/>
            <person name="Kosugi A."/>
        </authorList>
    </citation>
    <scope>NUCLEOTIDE SEQUENCE</scope>
    <source>
        <strain evidence="14">DA-C8</strain>
    </source>
</reference>
<evidence type="ECO:0000256" key="2">
    <source>
        <dbReference type="ARBA" id="ARBA00007379"/>
    </source>
</evidence>
<keyword evidence="7 11" id="KW-1133">Transmembrane helix</keyword>
<evidence type="ECO:0000256" key="9">
    <source>
        <dbReference type="ARBA" id="ARBA00023306"/>
    </source>
</evidence>
<gene>
    <name evidence="14" type="primary">ftsX</name>
    <name evidence="14" type="ORF">PRECH8_24270</name>
</gene>
<feature type="transmembrane region" description="Helical" evidence="11">
    <location>
        <begin position="20"/>
        <end position="39"/>
    </location>
</feature>
<dbReference type="Pfam" id="PF02687">
    <property type="entry name" value="FtsX"/>
    <property type="match status" value="1"/>
</dbReference>
<evidence type="ECO:0000256" key="8">
    <source>
        <dbReference type="ARBA" id="ARBA00023136"/>
    </source>
</evidence>
<dbReference type="InterPro" id="IPR003838">
    <property type="entry name" value="ABC3_permease_C"/>
</dbReference>
<evidence type="ECO:0000256" key="5">
    <source>
        <dbReference type="ARBA" id="ARBA00022618"/>
    </source>
</evidence>
<keyword evidence="8 10" id="KW-0472">Membrane</keyword>
<accession>A0A916QE77</accession>
<evidence type="ECO:0000256" key="3">
    <source>
        <dbReference type="ARBA" id="ARBA00021907"/>
    </source>
</evidence>
<dbReference type="InterPro" id="IPR004513">
    <property type="entry name" value="FtsX"/>
</dbReference>
<evidence type="ECO:0000256" key="6">
    <source>
        <dbReference type="ARBA" id="ARBA00022692"/>
    </source>
</evidence>
<dbReference type="InterPro" id="IPR040690">
    <property type="entry name" value="FtsX_ECD"/>
</dbReference>
<feature type="transmembrane region" description="Helical" evidence="11">
    <location>
        <begin position="268"/>
        <end position="292"/>
    </location>
</feature>
<dbReference type="PANTHER" id="PTHR47755:SF1">
    <property type="entry name" value="CELL DIVISION PROTEIN FTSX"/>
    <property type="match status" value="1"/>
</dbReference>
<keyword evidence="4 10" id="KW-1003">Cell membrane</keyword>
<dbReference type="NCBIfam" id="NF038347">
    <property type="entry name" value="FtsX_Gpos"/>
    <property type="match status" value="1"/>
</dbReference>
<keyword evidence="15" id="KW-1185">Reference proteome</keyword>
<evidence type="ECO:0000313" key="14">
    <source>
        <dbReference type="EMBL" id="GFR39131.1"/>
    </source>
</evidence>
<dbReference type="GO" id="GO:0051301">
    <property type="term" value="P:cell division"/>
    <property type="evidence" value="ECO:0007669"/>
    <property type="project" value="UniProtKB-KW"/>
</dbReference>
<organism evidence="14 15">
    <name type="scientific">Insulibacter thermoxylanivorax</name>
    <dbReference type="NCBI Taxonomy" id="2749268"/>
    <lineage>
        <taxon>Bacteria</taxon>
        <taxon>Bacillati</taxon>
        <taxon>Bacillota</taxon>
        <taxon>Bacilli</taxon>
        <taxon>Bacillales</taxon>
        <taxon>Paenibacillaceae</taxon>
        <taxon>Insulibacter</taxon>
    </lineage>
</organism>
<evidence type="ECO:0000313" key="15">
    <source>
        <dbReference type="Proteomes" id="UP000654993"/>
    </source>
</evidence>
<comment type="subcellular location">
    <subcellularLocation>
        <location evidence="1">Cell membrane</location>
        <topology evidence="1">Multi-pass membrane protein</topology>
    </subcellularLocation>
</comment>
<proteinExistence type="inferred from homology"/>
<comment type="function">
    <text evidence="10">Part of the ABC transporter FtsEX involved in asymmetric cellular division facilitating the initiation of sporulation.</text>
</comment>
<evidence type="ECO:0000256" key="10">
    <source>
        <dbReference type="PIRNR" id="PIRNR003097"/>
    </source>
</evidence>
<reference evidence="14" key="2">
    <citation type="journal article" date="2021" name="Data Brief">
        <title>Draft genome sequence data of the facultative, thermophilic, xylanolytic bacterium Paenibacillus sp. strain DA-C8.</title>
        <authorList>
            <person name="Chhe C."/>
            <person name="Uke A."/>
            <person name="Baramee S."/>
            <person name="Ungkulpasvich U."/>
            <person name="Tachaapaikoon C."/>
            <person name="Pason P."/>
            <person name="Waeonukul R."/>
            <person name="Ratanakhanokchai K."/>
            <person name="Kosugi A."/>
        </authorList>
    </citation>
    <scope>NUCLEOTIDE SEQUENCE</scope>
    <source>
        <strain evidence="14">DA-C8</strain>
    </source>
</reference>